<evidence type="ECO:0000256" key="5">
    <source>
        <dbReference type="ARBA" id="ARBA00023014"/>
    </source>
</evidence>
<gene>
    <name evidence="7" type="ORF">SBF1_3490005</name>
</gene>
<name>A0A2U3L3A8_9FIRM</name>
<dbReference type="GO" id="GO:0016491">
    <property type="term" value="F:oxidoreductase activity"/>
    <property type="evidence" value="ECO:0007669"/>
    <property type="project" value="UniProtKB-KW"/>
</dbReference>
<keyword evidence="4" id="KW-0408">Iron</keyword>
<evidence type="ECO:0000259" key="6">
    <source>
        <dbReference type="PROSITE" id="PS51379"/>
    </source>
</evidence>
<dbReference type="Gene3D" id="3.30.70.20">
    <property type="match status" value="1"/>
</dbReference>
<evidence type="ECO:0000256" key="4">
    <source>
        <dbReference type="ARBA" id="ARBA00023004"/>
    </source>
</evidence>
<keyword evidence="5" id="KW-0411">Iron-sulfur</keyword>
<dbReference type="Proteomes" id="UP000238916">
    <property type="component" value="Unassembled WGS sequence"/>
</dbReference>
<dbReference type="InterPro" id="IPR000415">
    <property type="entry name" value="Nitroreductase-like"/>
</dbReference>
<dbReference type="InterPro" id="IPR017900">
    <property type="entry name" value="4Fe4S_Fe_S_CS"/>
</dbReference>
<evidence type="ECO:0000256" key="2">
    <source>
        <dbReference type="ARBA" id="ARBA00022723"/>
    </source>
</evidence>
<dbReference type="InterPro" id="IPR029479">
    <property type="entry name" value="Nitroreductase"/>
</dbReference>
<protein>
    <submittedName>
        <fullName evidence="7">4Fe-4S binding domain protein</fullName>
    </submittedName>
</protein>
<keyword evidence="3" id="KW-0560">Oxidoreductase</keyword>
<dbReference type="GO" id="GO:0046872">
    <property type="term" value="F:metal ion binding"/>
    <property type="evidence" value="ECO:0007669"/>
    <property type="project" value="UniProtKB-KW"/>
</dbReference>
<keyword evidence="2" id="KW-0479">Metal-binding</keyword>
<dbReference type="InterPro" id="IPR017896">
    <property type="entry name" value="4Fe4S_Fe-S-bd"/>
</dbReference>
<feature type="domain" description="4Fe-4S ferredoxin-type" evidence="6">
    <location>
        <begin position="32"/>
        <end position="60"/>
    </location>
</feature>
<evidence type="ECO:0000256" key="3">
    <source>
        <dbReference type="ARBA" id="ARBA00023002"/>
    </source>
</evidence>
<dbReference type="PANTHER" id="PTHR43673:SF10">
    <property type="entry name" value="NADH DEHYDROGENASE_NAD(P)H NITROREDUCTASE XCC3605-RELATED"/>
    <property type="match status" value="1"/>
</dbReference>
<evidence type="ECO:0000313" key="8">
    <source>
        <dbReference type="Proteomes" id="UP000238916"/>
    </source>
</evidence>
<dbReference type="Pfam" id="PF13237">
    <property type="entry name" value="Fer4_10"/>
    <property type="match status" value="1"/>
</dbReference>
<comment type="similarity">
    <text evidence="1">Belongs to the nitroreductase family.</text>
</comment>
<evidence type="ECO:0000256" key="1">
    <source>
        <dbReference type="ARBA" id="ARBA00007118"/>
    </source>
</evidence>
<reference evidence="8" key="1">
    <citation type="submission" date="2018-02" db="EMBL/GenBank/DDBJ databases">
        <authorList>
            <person name="Hausmann B."/>
        </authorList>
    </citation>
    <scope>NUCLEOTIDE SEQUENCE [LARGE SCALE GENOMIC DNA]</scope>
    <source>
        <strain evidence="8">Peat soil MAG SbF1</strain>
    </source>
</reference>
<accession>A0A2U3L3A8</accession>
<organism evidence="7 8">
    <name type="scientific">Candidatus Desulfosporosinus infrequens</name>
    <dbReference type="NCBI Taxonomy" id="2043169"/>
    <lineage>
        <taxon>Bacteria</taxon>
        <taxon>Bacillati</taxon>
        <taxon>Bacillota</taxon>
        <taxon>Clostridia</taxon>
        <taxon>Eubacteriales</taxon>
        <taxon>Desulfitobacteriaceae</taxon>
        <taxon>Desulfosporosinus</taxon>
    </lineage>
</organism>
<dbReference type="Pfam" id="PF00881">
    <property type="entry name" value="Nitroreductase"/>
    <property type="match status" value="1"/>
</dbReference>
<dbReference type="PANTHER" id="PTHR43673">
    <property type="entry name" value="NAD(P)H NITROREDUCTASE YDGI-RELATED"/>
    <property type="match status" value="1"/>
</dbReference>
<dbReference type="GO" id="GO:0051536">
    <property type="term" value="F:iron-sulfur cluster binding"/>
    <property type="evidence" value="ECO:0007669"/>
    <property type="project" value="UniProtKB-KW"/>
</dbReference>
<evidence type="ECO:0000313" key="7">
    <source>
        <dbReference type="EMBL" id="SPF46269.1"/>
    </source>
</evidence>
<dbReference type="AlphaFoldDB" id="A0A2U3L3A8"/>
<dbReference type="SUPFAM" id="SSF54862">
    <property type="entry name" value="4Fe-4S ferredoxins"/>
    <property type="match status" value="1"/>
</dbReference>
<feature type="domain" description="4Fe-4S ferredoxin-type" evidence="6">
    <location>
        <begin position="2"/>
        <end position="31"/>
    </location>
</feature>
<dbReference type="PROSITE" id="PS00198">
    <property type="entry name" value="4FE4S_FER_1"/>
    <property type="match status" value="2"/>
</dbReference>
<proteinExistence type="inferred from homology"/>
<dbReference type="Gene3D" id="3.40.109.10">
    <property type="entry name" value="NADH Oxidase"/>
    <property type="match status" value="1"/>
</dbReference>
<dbReference type="SUPFAM" id="SSF55469">
    <property type="entry name" value="FMN-dependent nitroreductase-like"/>
    <property type="match status" value="1"/>
</dbReference>
<sequence>MDLILVDPTKCTKCGNCAKVCPTGVIGMDEHGPKVIGQFCIACGHCVAICPTEALDNVKTPLANQVPLEKLPVLDEDTAVLFLRSRRSIREFQKTPVPREKIRQLLDVARFAPTSGNSQGVSYHVIDNRDTLRSITSVAIDWLEEALKTPPYAGSPYEAPFAAHVANYRQNGEDFVLRDTPCLVIPIVDKNFLPIGQDNTYFSLAYAELYAPSIGLGTCITGFFNACAASGYKPLLDILNLPENMHVTGGLMVGYPTYTYRRLVDRNPLQVTWQ</sequence>
<dbReference type="PROSITE" id="PS51379">
    <property type="entry name" value="4FE4S_FER_2"/>
    <property type="match status" value="2"/>
</dbReference>
<dbReference type="OrthoDB" id="368873at2"/>
<dbReference type="CDD" id="cd02143">
    <property type="entry name" value="nitroreductase_FeS-like"/>
    <property type="match status" value="1"/>
</dbReference>
<dbReference type="EMBL" id="OMOF01000278">
    <property type="protein sequence ID" value="SPF46269.1"/>
    <property type="molecule type" value="Genomic_DNA"/>
</dbReference>